<accession>A0A0L0V469</accession>
<dbReference type="AlphaFoldDB" id="A0A0L0V469"/>
<evidence type="ECO:0000313" key="2">
    <source>
        <dbReference type="EMBL" id="KNE94072.1"/>
    </source>
</evidence>
<feature type="compositionally biased region" description="Acidic residues" evidence="1">
    <location>
        <begin position="9"/>
        <end position="23"/>
    </location>
</feature>
<feature type="compositionally biased region" description="Polar residues" evidence="1">
    <location>
        <begin position="26"/>
        <end position="35"/>
    </location>
</feature>
<gene>
    <name evidence="2" type="ORF">PSTG_12582</name>
</gene>
<name>A0A0L0V469_9BASI</name>
<keyword evidence="3" id="KW-1185">Reference proteome</keyword>
<proteinExistence type="predicted"/>
<comment type="caution">
    <text evidence="2">The sequence shown here is derived from an EMBL/GenBank/DDBJ whole genome shotgun (WGS) entry which is preliminary data.</text>
</comment>
<protein>
    <submittedName>
        <fullName evidence="2">Uncharacterized protein</fullName>
    </submittedName>
</protein>
<reference evidence="3" key="1">
    <citation type="submission" date="2014-03" db="EMBL/GenBank/DDBJ databases">
        <title>The Genome Sequence of Puccinia striiformis f. sp. tritici PST-78.</title>
        <authorList>
            <consortium name="The Broad Institute Genome Sequencing Platform"/>
            <person name="Cuomo C."/>
            <person name="Hulbert S."/>
            <person name="Chen X."/>
            <person name="Walker B."/>
            <person name="Young S.K."/>
            <person name="Zeng Q."/>
            <person name="Gargeya S."/>
            <person name="Fitzgerald M."/>
            <person name="Haas B."/>
            <person name="Abouelleil A."/>
            <person name="Alvarado L."/>
            <person name="Arachchi H.M."/>
            <person name="Berlin A.M."/>
            <person name="Chapman S.B."/>
            <person name="Goldberg J."/>
            <person name="Griggs A."/>
            <person name="Gujja S."/>
            <person name="Hansen M."/>
            <person name="Howarth C."/>
            <person name="Imamovic A."/>
            <person name="Larimer J."/>
            <person name="McCowan C."/>
            <person name="Montmayeur A."/>
            <person name="Murphy C."/>
            <person name="Neiman D."/>
            <person name="Pearson M."/>
            <person name="Priest M."/>
            <person name="Roberts A."/>
            <person name="Saif S."/>
            <person name="Shea T."/>
            <person name="Sisk P."/>
            <person name="Sykes S."/>
            <person name="Wortman J."/>
            <person name="Nusbaum C."/>
            <person name="Birren B."/>
        </authorList>
    </citation>
    <scope>NUCLEOTIDE SEQUENCE [LARGE SCALE GENOMIC DNA]</scope>
    <source>
        <strain evidence="3">race PST-78</strain>
    </source>
</reference>
<evidence type="ECO:0000256" key="1">
    <source>
        <dbReference type="SAM" id="MobiDB-lite"/>
    </source>
</evidence>
<organism evidence="2 3">
    <name type="scientific">Puccinia striiformis f. sp. tritici PST-78</name>
    <dbReference type="NCBI Taxonomy" id="1165861"/>
    <lineage>
        <taxon>Eukaryota</taxon>
        <taxon>Fungi</taxon>
        <taxon>Dikarya</taxon>
        <taxon>Basidiomycota</taxon>
        <taxon>Pucciniomycotina</taxon>
        <taxon>Pucciniomycetes</taxon>
        <taxon>Pucciniales</taxon>
        <taxon>Pucciniaceae</taxon>
        <taxon>Puccinia</taxon>
    </lineage>
</organism>
<dbReference type="Proteomes" id="UP000054564">
    <property type="component" value="Unassembled WGS sequence"/>
</dbReference>
<evidence type="ECO:0000313" key="3">
    <source>
        <dbReference type="Proteomes" id="UP000054564"/>
    </source>
</evidence>
<dbReference type="EMBL" id="AJIL01000124">
    <property type="protein sequence ID" value="KNE94072.1"/>
    <property type="molecule type" value="Genomic_DNA"/>
</dbReference>
<sequence>MNKEHDLEGCSDEEVDDPLDQEETAPVNQEVNSVYSHHDGSKSNFVFDPTFTVGPISHEEAVTANPIANGDN</sequence>
<feature type="region of interest" description="Disordered" evidence="1">
    <location>
        <begin position="1"/>
        <end position="72"/>
    </location>
</feature>